<feature type="transmembrane region" description="Helical" evidence="1">
    <location>
        <begin position="9"/>
        <end position="30"/>
    </location>
</feature>
<evidence type="ECO:0000313" key="3">
    <source>
        <dbReference type="Proteomes" id="UP000217289"/>
    </source>
</evidence>
<accession>A0A250IA59</accession>
<reference evidence="2 3" key="1">
    <citation type="submission" date="2017-06" db="EMBL/GenBank/DDBJ databases">
        <authorList>
            <person name="Kim H.J."/>
            <person name="Triplett B.A."/>
        </authorList>
    </citation>
    <scope>NUCLEOTIDE SEQUENCE [LARGE SCALE GENOMIC DNA]</scope>
    <source>
        <strain evidence="2 3">DSM 14713</strain>
    </source>
</reference>
<dbReference type="KEGG" id="mbd:MEBOL_001535"/>
<feature type="transmembrane region" description="Helical" evidence="1">
    <location>
        <begin position="301"/>
        <end position="320"/>
    </location>
</feature>
<feature type="transmembrane region" description="Helical" evidence="1">
    <location>
        <begin position="137"/>
        <end position="153"/>
    </location>
</feature>
<gene>
    <name evidence="2" type="ORF">MEBOL_001535</name>
</gene>
<feature type="transmembrane region" description="Helical" evidence="1">
    <location>
        <begin position="326"/>
        <end position="351"/>
    </location>
</feature>
<protein>
    <recommendedName>
        <fullName evidence="4">Glycosyltransferase RgtA/B/C/D-like domain-containing protein</fullName>
    </recommendedName>
</protein>
<name>A0A250IA59_9BACT</name>
<evidence type="ECO:0000313" key="2">
    <source>
        <dbReference type="EMBL" id="ATB28090.1"/>
    </source>
</evidence>
<evidence type="ECO:0008006" key="4">
    <source>
        <dbReference type="Google" id="ProtNLM"/>
    </source>
</evidence>
<organism evidence="2 3">
    <name type="scientific">Melittangium boletus DSM 14713</name>
    <dbReference type="NCBI Taxonomy" id="1294270"/>
    <lineage>
        <taxon>Bacteria</taxon>
        <taxon>Pseudomonadati</taxon>
        <taxon>Myxococcota</taxon>
        <taxon>Myxococcia</taxon>
        <taxon>Myxococcales</taxon>
        <taxon>Cystobacterineae</taxon>
        <taxon>Archangiaceae</taxon>
        <taxon>Melittangium</taxon>
    </lineage>
</organism>
<feature type="transmembrane region" description="Helical" evidence="1">
    <location>
        <begin position="358"/>
        <end position="375"/>
    </location>
</feature>
<sequence length="488" mass="53163">MATASRRGVVLGSTAALLLVLPWLTYWSAIFRRYGMRDDYAILREAMEEPGKILRVCASFGRPLYGALLELSMRGNDSIGELSELRLLGVACLGLFGAAVFLLLVREGWSLVPAALLAAFLPLTPSAQVIASWGICWPQAVALLLGAGAFALAPRRWPLAVLAMAMATLTYQISGLIYAVLVAAALVARRETSLADTGRWLARHLGIMGLGLGTAFVITQFLFKTGLFLRSPRIVFETRWLDKAAWVLTHVFPNALALSALNSSTGTPPGYPVMVALSLAILGVGIALEGRRAGLAASGRWLLGLVLLSAAAYSVSFLAGERWPTYRTLFALTGVCGVFFAASLVNLGACWPGRGPRIATGVLGGLVALSAWLAHRQTLELFAEPQGRELALMEEGARQVVPSAHPRVFVLTALQNDTSAPQRYLDEFGSVSVDTEWVAKEMWKAVLRERFPRERDVSRFYRFATGRVLPERRQYDILVDMRRMRRGG</sequence>
<feature type="transmembrane region" description="Helical" evidence="1">
    <location>
        <begin position="85"/>
        <end position="104"/>
    </location>
</feature>
<feature type="transmembrane region" description="Helical" evidence="1">
    <location>
        <begin position="160"/>
        <end position="188"/>
    </location>
</feature>
<keyword evidence="1" id="KW-0472">Membrane</keyword>
<keyword evidence="3" id="KW-1185">Reference proteome</keyword>
<proteinExistence type="predicted"/>
<evidence type="ECO:0000256" key="1">
    <source>
        <dbReference type="SAM" id="Phobius"/>
    </source>
</evidence>
<dbReference type="Proteomes" id="UP000217289">
    <property type="component" value="Chromosome"/>
</dbReference>
<dbReference type="RefSeq" id="WP_095976807.1">
    <property type="nucleotide sequence ID" value="NZ_CP022163.1"/>
</dbReference>
<dbReference type="EMBL" id="CP022163">
    <property type="protein sequence ID" value="ATB28090.1"/>
    <property type="molecule type" value="Genomic_DNA"/>
</dbReference>
<dbReference type="OrthoDB" id="185598at2"/>
<keyword evidence="1" id="KW-1133">Transmembrane helix</keyword>
<keyword evidence="1" id="KW-0812">Transmembrane</keyword>
<feature type="transmembrane region" description="Helical" evidence="1">
    <location>
        <begin position="200"/>
        <end position="223"/>
    </location>
</feature>
<dbReference type="AlphaFoldDB" id="A0A250IA59"/>
<feature type="transmembrane region" description="Helical" evidence="1">
    <location>
        <begin position="270"/>
        <end position="289"/>
    </location>
</feature>